<feature type="transmembrane region" description="Helical" evidence="7">
    <location>
        <begin position="284"/>
        <end position="306"/>
    </location>
</feature>
<keyword evidence="10" id="KW-1185">Reference proteome</keyword>
<dbReference type="PANTHER" id="PTHR30353">
    <property type="entry name" value="INNER MEMBRANE PROTEIN DEDA-RELATED"/>
    <property type="match status" value="1"/>
</dbReference>
<evidence type="ECO:0000256" key="3">
    <source>
        <dbReference type="ARBA" id="ARBA00022475"/>
    </source>
</evidence>
<evidence type="ECO:0000313" key="9">
    <source>
        <dbReference type="EMBL" id="ODC03961.1"/>
    </source>
</evidence>
<dbReference type="SMART" id="SM00014">
    <property type="entry name" value="acidPPc"/>
    <property type="match status" value="1"/>
</dbReference>
<evidence type="ECO:0000256" key="2">
    <source>
        <dbReference type="ARBA" id="ARBA00010792"/>
    </source>
</evidence>
<organism evidence="9 10">
    <name type="scientific">Terasakiispira papahanaumokuakeensis</name>
    <dbReference type="NCBI Taxonomy" id="197479"/>
    <lineage>
        <taxon>Bacteria</taxon>
        <taxon>Pseudomonadati</taxon>
        <taxon>Pseudomonadota</taxon>
        <taxon>Gammaproteobacteria</taxon>
        <taxon>Oceanospirillales</taxon>
        <taxon>Terasakiispira</taxon>
    </lineage>
</organism>
<dbReference type="PANTHER" id="PTHR30353:SF15">
    <property type="entry name" value="INNER MEMBRANE PROTEIN YABI"/>
    <property type="match status" value="1"/>
</dbReference>
<comment type="caution">
    <text evidence="9">The sequence shown here is derived from an EMBL/GenBank/DDBJ whole genome shotgun (WGS) entry which is preliminary data.</text>
</comment>
<evidence type="ECO:0000256" key="5">
    <source>
        <dbReference type="ARBA" id="ARBA00022989"/>
    </source>
</evidence>
<reference evidence="9 10" key="1">
    <citation type="submission" date="2016-08" db="EMBL/GenBank/DDBJ databases">
        <authorList>
            <person name="Seilhamer J.J."/>
        </authorList>
    </citation>
    <scope>NUCLEOTIDE SEQUENCE [LARGE SCALE GENOMIC DNA]</scope>
    <source>
        <strain evidence="9 10">PH27A</strain>
    </source>
</reference>
<dbReference type="Gene3D" id="1.20.144.10">
    <property type="entry name" value="Phosphatidic acid phosphatase type 2/haloperoxidase"/>
    <property type="match status" value="2"/>
</dbReference>
<feature type="transmembrane region" description="Helical" evidence="7">
    <location>
        <begin position="175"/>
        <end position="195"/>
    </location>
</feature>
<feature type="transmembrane region" description="Helical" evidence="7">
    <location>
        <begin position="54"/>
        <end position="77"/>
    </location>
</feature>
<feature type="transmembrane region" description="Helical" evidence="7">
    <location>
        <begin position="350"/>
        <end position="370"/>
    </location>
</feature>
<evidence type="ECO:0000259" key="8">
    <source>
        <dbReference type="SMART" id="SM00014"/>
    </source>
</evidence>
<evidence type="ECO:0000313" key="10">
    <source>
        <dbReference type="Proteomes" id="UP000094291"/>
    </source>
</evidence>
<keyword evidence="6 7" id="KW-0472">Membrane</keyword>
<dbReference type="Pfam" id="PF01569">
    <property type="entry name" value="PAP2"/>
    <property type="match status" value="1"/>
</dbReference>
<dbReference type="Pfam" id="PF09335">
    <property type="entry name" value="VTT_dom"/>
    <property type="match status" value="1"/>
</dbReference>
<name>A0A1E2VAF9_9GAMM</name>
<dbReference type="SUPFAM" id="SSF48317">
    <property type="entry name" value="Acid phosphatase/Vanadium-dependent haloperoxidase"/>
    <property type="match status" value="1"/>
</dbReference>
<protein>
    <recommendedName>
        <fullName evidence="8">Phosphatidic acid phosphatase type 2/haloperoxidase domain-containing protein</fullName>
    </recommendedName>
</protein>
<gene>
    <name evidence="9" type="ORF">BFW38_10835</name>
</gene>
<feature type="transmembrane region" description="Helical" evidence="7">
    <location>
        <begin position="108"/>
        <end position="130"/>
    </location>
</feature>
<dbReference type="InterPro" id="IPR032818">
    <property type="entry name" value="DedA-like"/>
</dbReference>
<dbReference type="AlphaFoldDB" id="A0A1E2VAF9"/>
<keyword evidence="5 7" id="KW-1133">Transmembrane helix</keyword>
<comment type="similarity">
    <text evidence="2">Belongs to the DedA family.</text>
</comment>
<keyword evidence="4 7" id="KW-0812">Transmembrane</keyword>
<accession>A0A1E2VAF9</accession>
<evidence type="ECO:0000256" key="7">
    <source>
        <dbReference type="SAM" id="Phobius"/>
    </source>
</evidence>
<dbReference type="STRING" id="197479.BFW38_10835"/>
<evidence type="ECO:0000256" key="6">
    <source>
        <dbReference type="ARBA" id="ARBA00023136"/>
    </source>
</evidence>
<dbReference type="OrthoDB" id="9780918at2"/>
<feature type="transmembrane region" description="Helical" evidence="7">
    <location>
        <begin position="15"/>
        <end position="42"/>
    </location>
</feature>
<dbReference type="InterPro" id="IPR000326">
    <property type="entry name" value="PAP2/HPO"/>
</dbReference>
<dbReference type="EMBL" id="MDTQ01000001">
    <property type="protein sequence ID" value="ODC03961.1"/>
    <property type="molecule type" value="Genomic_DNA"/>
</dbReference>
<feature type="transmembrane region" description="Helical" evidence="7">
    <location>
        <begin position="382"/>
        <end position="399"/>
    </location>
</feature>
<dbReference type="GO" id="GO:0005886">
    <property type="term" value="C:plasma membrane"/>
    <property type="evidence" value="ECO:0007669"/>
    <property type="project" value="UniProtKB-SubCell"/>
</dbReference>
<comment type="subcellular location">
    <subcellularLocation>
        <location evidence="1">Cell membrane</location>
        <topology evidence="1">Multi-pass membrane protein</topology>
    </subcellularLocation>
</comment>
<keyword evidence="3" id="KW-1003">Cell membrane</keyword>
<dbReference type="InterPro" id="IPR036938">
    <property type="entry name" value="PAP2/HPO_sf"/>
</dbReference>
<feature type="transmembrane region" description="Helical" evidence="7">
    <location>
        <begin position="313"/>
        <end position="335"/>
    </location>
</feature>
<proteinExistence type="inferred from homology"/>
<dbReference type="Proteomes" id="UP000094291">
    <property type="component" value="Unassembled WGS sequence"/>
</dbReference>
<dbReference type="RefSeq" id="WP_068998644.1">
    <property type="nucleotide sequence ID" value="NZ_MDTQ01000001.1"/>
</dbReference>
<sequence length="464" mass="52004">MTSALTDWLNQWPLLLPWAILLVALLESLAIAGLILPGVVLLTALSALAGQQQLAWYWLLLSGFIGAVMGDGLSFWLGHHFKDNVKHWWPFSRHPQWLSKGQRFFHRYGGFSIFIGRFVGPVRPVIPLVAGMLKMSTQRFTLINLVSALLWAPAYLLPGYLLGKHLHELNWPEGSAEMLTVIVLVLAVIVTLVLLGQRYLVAHSRCYQHLQRQWQHTTLWQALQRPRGENEFPLASLLLVIFAVLGFACWSLLLSEGVLDQMNERLNILAGTLATPWLVTSMKALSRLADTPGILMLGLPWLVLLARRRAWMLLLHIGATLAATAAVTTAFKFLFARPRPNVADHLEGSFAYPSAHTSIAVVAFGMMALWCTWEHPHTRRRWAYAISSLPILAIALSRWLQQVHWVGDLIGGLLLGLVMLGLVRVSYCRFDQTPLNGGQDVRDAVVVMLIMATSRIIGWPFTEY</sequence>
<feature type="transmembrane region" description="Helical" evidence="7">
    <location>
        <begin position="405"/>
        <end position="423"/>
    </location>
</feature>
<feature type="transmembrane region" description="Helical" evidence="7">
    <location>
        <begin position="232"/>
        <end position="253"/>
    </location>
</feature>
<evidence type="ECO:0000256" key="1">
    <source>
        <dbReference type="ARBA" id="ARBA00004651"/>
    </source>
</evidence>
<dbReference type="InterPro" id="IPR032816">
    <property type="entry name" value="VTT_dom"/>
</dbReference>
<feature type="domain" description="Phosphatidic acid phosphatase type 2/haloperoxidase" evidence="8">
    <location>
        <begin position="312"/>
        <end position="424"/>
    </location>
</feature>
<feature type="transmembrane region" description="Helical" evidence="7">
    <location>
        <begin position="142"/>
        <end position="163"/>
    </location>
</feature>
<evidence type="ECO:0000256" key="4">
    <source>
        <dbReference type="ARBA" id="ARBA00022692"/>
    </source>
</evidence>